<evidence type="ECO:0000313" key="3">
    <source>
        <dbReference type="WBParaSite" id="PSU_v2.g13990.t1"/>
    </source>
</evidence>
<sequence length="76" mass="8977">MEYSTKESEIGKSLSKFEDNADEDMEEDEDEEDAKFLVEYFKKRFLLKRNRLNNAKNDMPSSDEENDPNSIEQMMG</sequence>
<keyword evidence="2" id="KW-1185">Reference proteome</keyword>
<feature type="region of interest" description="Disordered" evidence="1">
    <location>
        <begin position="1"/>
        <end position="32"/>
    </location>
</feature>
<reference evidence="3" key="1">
    <citation type="submission" date="2022-11" db="UniProtKB">
        <authorList>
            <consortium name="WormBaseParasite"/>
        </authorList>
    </citation>
    <scope>IDENTIFICATION</scope>
</reference>
<accession>A0A914Y8T4</accession>
<evidence type="ECO:0000313" key="2">
    <source>
        <dbReference type="Proteomes" id="UP000887577"/>
    </source>
</evidence>
<name>A0A914Y8T4_9BILA</name>
<dbReference type="AlphaFoldDB" id="A0A914Y8T4"/>
<dbReference type="WBParaSite" id="PSU_v2.g13990.t1">
    <property type="protein sequence ID" value="PSU_v2.g13990.t1"/>
    <property type="gene ID" value="PSU_v2.g13990"/>
</dbReference>
<feature type="compositionally biased region" description="Basic and acidic residues" evidence="1">
    <location>
        <begin position="1"/>
        <end position="19"/>
    </location>
</feature>
<protein>
    <submittedName>
        <fullName evidence="3">Uncharacterized protein</fullName>
    </submittedName>
</protein>
<dbReference type="Proteomes" id="UP000887577">
    <property type="component" value="Unplaced"/>
</dbReference>
<feature type="region of interest" description="Disordered" evidence="1">
    <location>
        <begin position="52"/>
        <end position="76"/>
    </location>
</feature>
<evidence type="ECO:0000256" key="1">
    <source>
        <dbReference type="SAM" id="MobiDB-lite"/>
    </source>
</evidence>
<organism evidence="2 3">
    <name type="scientific">Panagrolaimus superbus</name>
    <dbReference type="NCBI Taxonomy" id="310955"/>
    <lineage>
        <taxon>Eukaryota</taxon>
        <taxon>Metazoa</taxon>
        <taxon>Ecdysozoa</taxon>
        <taxon>Nematoda</taxon>
        <taxon>Chromadorea</taxon>
        <taxon>Rhabditida</taxon>
        <taxon>Tylenchina</taxon>
        <taxon>Panagrolaimomorpha</taxon>
        <taxon>Panagrolaimoidea</taxon>
        <taxon>Panagrolaimidae</taxon>
        <taxon>Panagrolaimus</taxon>
    </lineage>
</organism>
<proteinExistence type="predicted"/>
<feature type="compositionally biased region" description="Acidic residues" evidence="1">
    <location>
        <begin position="20"/>
        <end position="32"/>
    </location>
</feature>